<feature type="short sequence motif" description="'KMSKS' region" evidence="8">
    <location>
        <begin position="230"/>
        <end position="234"/>
    </location>
</feature>
<keyword evidence="3 8" id="KW-0067">ATP-binding</keyword>
<evidence type="ECO:0000313" key="11">
    <source>
        <dbReference type="EMBL" id="OGG58287.1"/>
    </source>
</evidence>
<feature type="binding site" evidence="8">
    <location>
        <position position="36"/>
    </location>
    <ligand>
        <name>L-tyrosine</name>
        <dbReference type="ChEBI" id="CHEBI:58315"/>
    </ligand>
</feature>
<keyword evidence="6 8" id="KW-0030">Aminoacyl-tRNA synthetase</keyword>
<keyword evidence="8" id="KW-0963">Cytoplasm</keyword>
<comment type="subcellular location">
    <subcellularLocation>
        <location evidence="8">Cytoplasm</location>
    </subcellularLocation>
</comment>
<dbReference type="InterPro" id="IPR024088">
    <property type="entry name" value="Tyr-tRNA-ligase_bac-type"/>
</dbReference>
<organism evidence="11 12">
    <name type="scientific">Candidatus Kaiserbacteria bacterium RIFCSPHIGHO2_02_FULL_49_16</name>
    <dbReference type="NCBI Taxonomy" id="1798490"/>
    <lineage>
        <taxon>Bacteria</taxon>
        <taxon>Candidatus Kaiseribacteriota</taxon>
    </lineage>
</organism>
<dbReference type="HAMAP" id="MF_02006">
    <property type="entry name" value="Tyr_tRNA_synth_type1"/>
    <property type="match status" value="1"/>
</dbReference>
<dbReference type="Gene3D" id="1.10.240.10">
    <property type="entry name" value="Tyrosyl-Transfer RNA Synthetase"/>
    <property type="match status" value="1"/>
</dbReference>
<dbReference type="CDD" id="cd00805">
    <property type="entry name" value="TyrRS_core"/>
    <property type="match status" value="1"/>
</dbReference>
<dbReference type="Gene3D" id="3.40.50.620">
    <property type="entry name" value="HUPs"/>
    <property type="match status" value="1"/>
</dbReference>
<protein>
    <recommendedName>
        <fullName evidence="8">Tyrosine--tRNA ligase</fullName>
        <ecNumber evidence="8">6.1.1.1</ecNumber>
    </recommendedName>
    <alternativeName>
        <fullName evidence="8">Tyrosyl-tRNA synthetase</fullName>
        <shortName evidence="8">TyrRS</shortName>
    </alternativeName>
</protein>
<gene>
    <name evidence="8" type="primary">tyrS</name>
    <name evidence="11" type="ORF">A3C86_03555</name>
</gene>
<dbReference type="GO" id="GO:0003723">
    <property type="term" value="F:RNA binding"/>
    <property type="evidence" value="ECO:0007669"/>
    <property type="project" value="UniProtKB-KW"/>
</dbReference>
<dbReference type="FunFam" id="1.10.240.10:FF:000001">
    <property type="entry name" value="Tyrosine--tRNA ligase"/>
    <property type="match status" value="1"/>
</dbReference>
<comment type="function">
    <text evidence="8">Catalyzes the attachment of tyrosine to tRNA(Tyr) in a two-step reaction: tyrosine is first activated by ATP to form Tyr-AMP and then transferred to the acceptor end of tRNA(Tyr).</text>
</comment>
<evidence type="ECO:0000256" key="5">
    <source>
        <dbReference type="ARBA" id="ARBA00022917"/>
    </source>
</evidence>
<comment type="similarity">
    <text evidence="8">Belongs to the class-I aminoacyl-tRNA synthetase family. TyrS type 1 subfamily.</text>
</comment>
<keyword evidence="4 9" id="KW-0694">RNA-binding</keyword>
<evidence type="ECO:0000256" key="6">
    <source>
        <dbReference type="ARBA" id="ARBA00023146"/>
    </source>
</evidence>
<evidence type="ECO:0000256" key="1">
    <source>
        <dbReference type="ARBA" id="ARBA00022598"/>
    </source>
</evidence>
<dbReference type="InterPro" id="IPR054608">
    <property type="entry name" value="SYY-like_C"/>
</dbReference>
<dbReference type="Pfam" id="PF00579">
    <property type="entry name" value="tRNA-synt_1b"/>
    <property type="match status" value="1"/>
</dbReference>
<feature type="binding site" evidence="8">
    <location>
        <position position="233"/>
    </location>
    <ligand>
        <name>ATP</name>
        <dbReference type="ChEBI" id="CHEBI:30616"/>
    </ligand>
</feature>
<dbReference type="CDD" id="cd00165">
    <property type="entry name" value="S4"/>
    <property type="match status" value="1"/>
</dbReference>
<reference evidence="11 12" key="1">
    <citation type="journal article" date="2016" name="Nat. Commun.">
        <title>Thousands of microbial genomes shed light on interconnected biogeochemical processes in an aquifer system.</title>
        <authorList>
            <person name="Anantharaman K."/>
            <person name="Brown C.T."/>
            <person name="Hug L.A."/>
            <person name="Sharon I."/>
            <person name="Castelle C.J."/>
            <person name="Probst A.J."/>
            <person name="Thomas B.C."/>
            <person name="Singh A."/>
            <person name="Wilkins M.J."/>
            <person name="Karaoz U."/>
            <person name="Brodie E.L."/>
            <person name="Williams K.H."/>
            <person name="Hubbard S.S."/>
            <person name="Banfield J.F."/>
        </authorList>
    </citation>
    <scope>NUCLEOTIDE SEQUENCE [LARGE SCALE GENOMIC DNA]</scope>
</reference>
<keyword evidence="1 8" id="KW-0436">Ligase</keyword>
<evidence type="ECO:0000256" key="3">
    <source>
        <dbReference type="ARBA" id="ARBA00022840"/>
    </source>
</evidence>
<dbReference type="GO" id="GO:0006437">
    <property type="term" value="P:tyrosyl-tRNA aminoacylation"/>
    <property type="evidence" value="ECO:0007669"/>
    <property type="project" value="UniProtKB-UniRule"/>
</dbReference>
<dbReference type="GO" id="GO:0005524">
    <property type="term" value="F:ATP binding"/>
    <property type="evidence" value="ECO:0007669"/>
    <property type="project" value="UniProtKB-UniRule"/>
</dbReference>
<evidence type="ECO:0000256" key="7">
    <source>
        <dbReference type="ARBA" id="ARBA00048248"/>
    </source>
</evidence>
<dbReference type="InterPro" id="IPR002307">
    <property type="entry name" value="Tyr-tRNA-ligase"/>
</dbReference>
<dbReference type="EMBL" id="MFLD01000042">
    <property type="protein sequence ID" value="OGG58287.1"/>
    <property type="molecule type" value="Genomic_DNA"/>
</dbReference>
<evidence type="ECO:0000259" key="10">
    <source>
        <dbReference type="Pfam" id="PF22421"/>
    </source>
</evidence>
<feature type="domain" description="Tyrosine--tRNA ligase SYY-like C-terminal" evidence="10">
    <location>
        <begin position="338"/>
        <end position="413"/>
    </location>
</feature>
<comment type="caution">
    <text evidence="8">Lacks conserved residue(s) required for the propagation of feature annotation.</text>
</comment>
<dbReference type="InterPro" id="IPR014729">
    <property type="entry name" value="Rossmann-like_a/b/a_fold"/>
</dbReference>
<evidence type="ECO:0000256" key="4">
    <source>
        <dbReference type="ARBA" id="ARBA00022884"/>
    </source>
</evidence>
<comment type="subunit">
    <text evidence="8">Homodimer.</text>
</comment>
<dbReference type="SUPFAM" id="SSF52374">
    <property type="entry name" value="Nucleotidylyl transferase"/>
    <property type="match status" value="1"/>
</dbReference>
<dbReference type="Proteomes" id="UP000178042">
    <property type="component" value="Unassembled WGS sequence"/>
</dbReference>
<dbReference type="EC" id="6.1.1.1" evidence="8"/>
<dbReference type="PROSITE" id="PS50889">
    <property type="entry name" value="S4"/>
    <property type="match status" value="1"/>
</dbReference>
<dbReference type="PANTHER" id="PTHR11766">
    <property type="entry name" value="TYROSYL-TRNA SYNTHETASE"/>
    <property type="match status" value="1"/>
</dbReference>
<dbReference type="PANTHER" id="PTHR11766:SF0">
    <property type="entry name" value="TYROSINE--TRNA LIGASE, MITOCHONDRIAL"/>
    <property type="match status" value="1"/>
</dbReference>
<dbReference type="InterPro" id="IPR002305">
    <property type="entry name" value="aa-tRNA-synth_Ic"/>
</dbReference>
<evidence type="ECO:0000256" key="2">
    <source>
        <dbReference type="ARBA" id="ARBA00022741"/>
    </source>
</evidence>
<dbReference type="Gene3D" id="3.10.290.10">
    <property type="entry name" value="RNA-binding S4 domain"/>
    <property type="match status" value="1"/>
</dbReference>
<evidence type="ECO:0000256" key="8">
    <source>
        <dbReference type="HAMAP-Rule" id="MF_02006"/>
    </source>
</evidence>
<dbReference type="SUPFAM" id="SSF55174">
    <property type="entry name" value="Alpha-L RNA-binding motif"/>
    <property type="match status" value="1"/>
</dbReference>
<keyword evidence="2 8" id="KW-0547">Nucleotide-binding</keyword>
<comment type="caution">
    <text evidence="11">The sequence shown here is derived from an EMBL/GenBank/DDBJ whole genome shotgun (WGS) entry which is preliminary data.</text>
</comment>
<feature type="binding site" evidence="8">
    <location>
        <position position="174"/>
    </location>
    <ligand>
        <name>L-tyrosine</name>
        <dbReference type="ChEBI" id="CHEBI:58315"/>
    </ligand>
</feature>
<dbReference type="PRINTS" id="PR01040">
    <property type="entry name" value="TRNASYNTHTYR"/>
</dbReference>
<accession>A0A1F6DAE2</accession>
<name>A0A1F6DAE2_9BACT</name>
<evidence type="ECO:0000313" key="12">
    <source>
        <dbReference type="Proteomes" id="UP000178042"/>
    </source>
</evidence>
<dbReference type="NCBIfam" id="TIGR00234">
    <property type="entry name" value="tyrS"/>
    <property type="match status" value="1"/>
</dbReference>
<comment type="catalytic activity">
    <reaction evidence="7 8">
        <text>tRNA(Tyr) + L-tyrosine + ATP = L-tyrosyl-tRNA(Tyr) + AMP + diphosphate + H(+)</text>
        <dbReference type="Rhea" id="RHEA:10220"/>
        <dbReference type="Rhea" id="RHEA-COMP:9706"/>
        <dbReference type="Rhea" id="RHEA-COMP:9707"/>
        <dbReference type="ChEBI" id="CHEBI:15378"/>
        <dbReference type="ChEBI" id="CHEBI:30616"/>
        <dbReference type="ChEBI" id="CHEBI:33019"/>
        <dbReference type="ChEBI" id="CHEBI:58315"/>
        <dbReference type="ChEBI" id="CHEBI:78442"/>
        <dbReference type="ChEBI" id="CHEBI:78536"/>
        <dbReference type="ChEBI" id="CHEBI:456215"/>
        <dbReference type="EC" id="6.1.1.1"/>
    </reaction>
</comment>
<proteinExistence type="inferred from homology"/>
<dbReference type="Pfam" id="PF22421">
    <property type="entry name" value="SYY_C-terminal"/>
    <property type="match status" value="1"/>
</dbReference>
<dbReference type="GO" id="GO:0004831">
    <property type="term" value="F:tyrosine-tRNA ligase activity"/>
    <property type="evidence" value="ECO:0007669"/>
    <property type="project" value="UniProtKB-UniRule"/>
</dbReference>
<dbReference type="InterPro" id="IPR036986">
    <property type="entry name" value="S4_RNA-bd_sf"/>
</dbReference>
<dbReference type="GO" id="GO:0005829">
    <property type="term" value="C:cytosol"/>
    <property type="evidence" value="ECO:0007669"/>
    <property type="project" value="TreeGrafter"/>
</dbReference>
<dbReference type="InterPro" id="IPR024107">
    <property type="entry name" value="Tyr-tRNA-ligase_bac_1"/>
</dbReference>
<dbReference type="AlphaFoldDB" id="A0A1F6DAE2"/>
<keyword evidence="5 8" id="KW-0648">Protein biosynthesis</keyword>
<evidence type="ECO:0000256" key="9">
    <source>
        <dbReference type="PROSITE-ProRule" id="PRU00182"/>
    </source>
</evidence>
<sequence>MSNATLSDVLRARGYVYQHSSEKLEEITDGAKRTLYLGIDPTADSLHVGQLQAFLVLRSFLEAGHRVFVLIGGATGMIGDPSGKTSERALQDEETISRNVEMISAQIKRLFESDNFTILNNSDWLSKLKLIEFLRDAGKHFSVNAMLLRDFVKDRVANVEQGISYTEFSYALLQAYDFWHLHKNHKCDLQVGGSDQWGNIVSGVDFVRRKEGKIVYGLTWHLLVDKSGKKFGKSEEGTIWLDPAKTSPFQFYQFWLNSPDDVVGEYLLKMTTVSESEIRMTITEHKKNPEKRHAQKRLAHEATKLVHGAETAKIVEDVSSVLFGKKEPKELSAAEREMLQKEAPTCEVRLGESLTDILVKSELAASRREARQFIEDNAVAINGGRVALIDRVMMHEDFQDAPIATLSRGKRNVVVLTLG</sequence>
<feature type="binding site" evidence="8">
    <location>
        <position position="170"/>
    </location>
    <ligand>
        <name>L-tyrosine</name>
        <dbReference type="ChEBI" id="CHEBI:58315"/>
    </ligand>
</feature>